<proteinExistence type="predicted"/>
<sequence length="419" mass="46746">MDRRGVKIQIPSSSSCGFSSTIGKMSKKIKNSGRSNPQHSPAAEIIASNVDLLTEILLRVPAKPLVKSKCVSKHWLSLISDSNFAINHTRRNPTPLVSGIYLHSVWRLTEPLNDHVIPVSVSGHHRTSLPTLSFLHGVLPRSQTGASISSNGLMLFCDRDRSYIVCNLTTRKFIQLPKPSGILPGGYSHYLPYLIFDPTKSPYYKVVLVSSSSHFNASQLAIYTSECASWKNLGLSPSIETSIYSAIWNGAIIWMRCKDWRGNCSKHEHAYSRLDVETEKLTVTRVSSDPSLSKHMLYFGECGGRLLRIQLPSHAATEFSILEMDRDDFRWIVKDRVDLKSLILPNRSSCVISVISIVKGTMENDIAVVFCNRGKVISCNLECRRMKVICELCPGEIASYAPGELDKNYLQFIESLSPV</sequence>
<dbReference type="InterPro" id="IPR001810">
    <property type="entry name" value="F-box_dom"/>
</dbReference>
<protein>
    <recommendedName>
        <fullName evidence="5">F-box domain-containing protein</fullName>
    </recommendedName>
</protein>
<dbReference type="PANTHER" id="PTHR35546:SF130">
    <property type="entry name" value="EXPRESSED PROTEIN"/>
    <property type="match status" value="1"/>
</dbReference>
<dbReference type="Proteomes" id="UP000626092">
    <property type="component" value="Unassembled WGS sequence"/>
</dbReference>
<feature type="domain" description="KIB1-4 beta-propeller" evidence="2">
    <location>
        <begin position="131"/>
        <end position="366"/>
    </location>
</feature>
<feature type="domain" description="F-box" evidence="1">
    <location>
        <begin position="51"/>
        <end position="84"/>
    </location>
</feature>
<name>A0A834H4E9_RHOSS</name>
<comment type="caution">
    <text evidence="3">The sequence shown here is derived from an EMBL/GenBank/DDBJ whole genome shotgun (WGS) entry which is preliminary data.</text>
</comment>
<dbReference type="EMBL" id="WJXA01000004">
    <property type="protein sequence ID" value="KAF7144533.1"/>
    <property type="molecule type" value="Genomic_DNA"/>
</dbReference>
<dbReference type="OrthoDB" id="1034162at2759"/>
<evidence type="ECO:0008006" key="5">
    <source>
        <dbReference type="Google" id="ProtNLM"/>
    </source>
</evidence>
<dbReference type="Pfam" id="PF03478">
    <property type="entry name" value="Beta-prop_KIB1-4"/>
    <property type="match status" value="1"/>
</dbReference>
<evidence type="ECO:0000313" key="3">
    <source>
        <dbReference type="EMBL" id="KAF7144533.1"/>
    </source>
</evidence>
<organism evidence="3 4">
    <name type="scientific">Rhododendron simsii</name>
    <name type="common">Sims's rhododendron</name>
    <dbReference type="NCBI Taxonomy" id="118357"/>
    <lineage>
        <taxon>Eukaryota</taxon>
        <taxon>Viridiplantae</taxon>
        <taxon>Streptophyta</taxon>
        <taxon>Embryophyta</taxon>
        <taxon>Tracheophyta</taxon>
        <taxon>Spermatophyta</taxon>
        <taxon>Magnoliopsida</taxon>
        <taxon>eudicotyledons</taxon>
        <taxon>Gunneridae</taxon>
        <taxon>Pentapetalae</taxon>
        <taxon>asterids</taxon>
        <taxon>Ericales</taxon>
        <taxon>Ericaceae</taxon>
        <taxon>Ericoideae</taxon>
        <taxon>Rhodoreae</taxon>
        <taxon>Rhododendron</taxon>
    </lineage>
</organism>
<dbReference type="AlphaFoldDB" id="A0A834H4E9"/>
<keyword evidence="4" id="KW-1185">Reference proteome</keyword>
<gene>
    <name evidence="3" type="ORF">RHSIM_Rhsim04G0064800</name>
</gene>
<dbReference type="InterPro" id="IPR055290">
    <property type="entry name" value="At3g26010-like"/>
</dbReference>
<evidence type="ECO:0000259" key="2">
    <source>
        <dbReference type="Pfam" id="PF03478"/>
    </source>
</evidence>
<evidence type="ECO:0000259" key="1">
    <source>
        <dbReference type="Pfam" id="PF00646"/>
    </source>
</evidence>
<dbReference type="PANTHER" id="PTHR35546">
    <property type="entry name" value="F-BOX PROTEIN INTERACTION DOMAIN PROTEIN-RELATED"/>
    <property type="match status" value="1"/>
</dbReference>
<accession>A0A834H4E9</accession>
<reference evidence="3" key="1">
    <citation type="submission" date="2019-11" db="EMBL/GenBank/DDBJ databases">
        <authorList>
            <person name="Liu Y."/>
            <person name="Hou J."/>
            <person name="Li T.-Q."/>
            <person name="Guan C.-H."/>
            <person name="Wu X."/>
            <person name="Wu H.-Z."/>
            <person name="Ling F."/>
            <person name="Zhang R."/>
            <person name="Shi X.-G."/>
            <person name="Ren J.-P."/>
            <person name="Chen E.-F."/>
            <person name="Sun J.-M."/>
        </authorList>
    </citation>
    <scope>NUCLEOTIDE SEQUENCE</scope>
    <source>
        <strain evidence="3">Adult_tree_wgs_1</strain>
        <tissue evidence="3">Leaves</tissue>
    </source>
</reference>
<dbReference type="InterPro" id="IPR005174">
    <property type="entry name" value="KIB1-4_b-propeller"/>
</dbReference>
<dbReference type="Pfam" id="PF00646">
    <property type="entry name" value="F-box"/>
    <property type="match status" value="1"/>
</dbReference>
<evidence type="ECO:0000313" key="4">
    <source>
        <dbReference type="Proteomes" id="UP000626092"/>
    </source>
</evidence>
<dbReference type="SUPFAM" id="SSF81383">
    <property type="entry name" value="F-box domain"/>
    <property type="match status" value="1"/>
</dbReference>
<dbReference type="InterPro" id="IPR036047">
    <property type="entry name" value="F-box-like_dom_sf"/>
</dbReference>